<evidence type="ECO:0000256" key="4">
    <source>
        <dbReference type="SAM" id="Coils"/>
    </source>
</evidence>
<dbReference type="InterPro" id="IPR001073">
    <property type="entry name" value="C1q_dom"/>
</dbReference>
<evidence type="ECO:0000256" key="2">
    <source>
        <dbReference type="ARBA" id="ARBA00022525"/>
    </source>
</evidence>
<comment type="subcellular location">
    <subcellularLocation>
        <location evidence="1">Secreted</location>
    </subcellularLocation>
</comment>
<keyword evidence="2" id="KW-0964">Secreted</keyword>
<feature type="domain" description="C1q" evidence="6">
    <location>
        <begin position="197"/>
        <end position="326"/>
    </location>
</feature>
<gene>
    <name evidence="7" type="ORF">MGAL_10B090838</name>
</gene>
<dbReference type="OrthoDB" id="6087937at2759"/>
<dbReference type="SMART" id="SM00110">
    <property type="entry name" value="C1Q"/>
    <property type="match status" value="1"/>
</dbReference>
<dbReference type="Gene3D" id="2.60.120.40">
    <property type="match status" value="1"/>
</dbReference>
<proteinExistence type="predicted"/>
<dbReference type="InterPro" id="IPR050822">
    <property type="entry name" value="Cerebellin_Synaptic_Org"/>
</dbReference>
<comment type="caution">
    <text evidence="7">The sequence shown here is derived from an EMBL/GenBank/DDBJ whole genome shotgun (WGS) entry which is preliminary data.</text>
</comment>
<evidence type="ECO:0000256" key="3">
    <source>
        <dbReference type="ARBA" id="ARBA00022729"/>
    </source>
</evidence>
<evidence type="ECO:0000313" key="7">
    <source>
        <dbReference type="EMBL" id="VDI52052.1"/>
    </source>
</evidence>
<dbReference type="EMBL" id="UYJE01007128">
    <property type="protein sequence ID" value="VDI52052.1"/>
    <property type="molecule type" value="Genomic_DNA"/>
</dbReference>
<keyword evidence="8" id="KW-1185">Reference proteome</keyword>
<protein>
    <recommendedName>
        <fullName evidence="6">C1q domain-containing protein</fullName>
    </recommendedName>
</protein>
<sequence length="326" mass="37612">MLLFCVLLIRLMITSSRSISFGSDSESLLSCSKFYFEEKILEKLIRLEYKMELNEEKLKKWEDAFSSKMDKMEEAIKQTEVFVESVRENQLQEQSRLNDSFHGIVENLSIQSKNESEYHGQQMTTMLESLSSKMEELNIDEKKRDNALEIMQNTLHRERNRFNQSFEIILENFRLSSNRTIEELIERQQKGYDALMNQKNTVAFSAYTTHSQVIYSNTNIKFEKVWTNIGNGYNPSTGIFTAPRQGVYQITAVVLSVSGKQLYLHLKHNNEYTAGRLVYGDGYKTGTFDVVLNLQKGDTISVVCKSSTSVYSDSDKYNTFSGHLIA</sequence>
<dbReference type="PROSITE" id="PS50871">
    <property type="entry name" value="C1Q"/>
    <property type="match status" value="1"/>
</dbReference>
<feature type="coiled-coil region" evidence="4">
    <location>
        <begin position="44"/>
        <end position="89"/>
    </location>
</feature>
<dbReference type="Proteomes" id="UP000596742">
    <property type="component" value="Unassembled WGS sequence"/>
</dbReference>
<dbReference type="InterPro" id="IPR008983">
    <property type="entry name" value="Tumour_necrosis_fac-like_dom"/>
</dbReference>
<keyword evidence="4" id="KW-0175">Coiled coil</keyword>
<dbReference type="GO" id="GO:0005576">
    <property type="term" value="C:extracellular region"/>
    <property type="evidence" value="ECO:0007669"/>
    <property type="project" value="UniProtKB-SubCell"/>
</dbReference>
<reference evidence="7" key="1">
    <citation type="submission" date="2018-11" db="EMBL/GenBank/DDBJ databases">
        <authorList>
            <person name="Alioto T."/>
            <person name="Alioto T."/>
        </authorList>
    </citation>
    <scope>NUCLEOTIDE SEQUENCE</scope>
</reference>
<evidence type="ECO:0000259" key="6">
    <source>
        <dbReference type="PROSITE" id="PS50871"/>
    </source>
</evidence>
<dbReference type="AlphaFoldDB" id="A0A8B6FLG9"/>
<dbReference type="SUPFAM" id="SSF49842">
    <property type="entry name" value="TNF-like"/>
    <property type="match status" value="1"/>
</dbReference>
<dbReference type="PANTHER" id="PTHR22923:SF116">
    <property type="entry name" value="C1Q DOMAIN-CONTAINING PROTEIN"/>
    <property type="match status" value="1"/>
</dbReference>
<evidence type="ECO:0000313" key="8">
    <source>
        <dbReference type="Proteomes" id="UP000596742"/>
    </source>
</evidence>
<name>A0A8B6FLG9_MYTGA</name>
<dbReference type="Pfam" id="PF00386">
    <property type="entry name" value="C1q"/>
    <property type="match status" value="1"/>
</dbReference>
<evidence type="ECO:0000256" key="5">
    <source>
        <dbReference type="SAM" id="SignalP"/>
    </source>
</evidence>
<evidence type="ECO:0000256" key="1">
    <source>
        <dbReference type="ARBA" id="ARBA00004613"/>
    </source>
</evidence>
<keyword evidence="3 5" id="KW-0732">Signal</keyword>
<organism evidence="7 8">
    <name type="scientific">Mytilus galloprovincialis</name>
    <name type="common">Mediterranean mussel</name>
    <dbReference type="NCBI Taxonomy" id="29158"/>
    <lineage>
        <taxon>Eukaryota</taxon>
        <taxon>Metazoa</taxon>
        <taxon>Spiralia</taxon>
        <taxon>Lophotrochozoa</taxon>
        <taxon>Mollusca</taxon>
        <taxon>Bivalvia</taxon>
        <taxon>Autobranchia</taxon>
        <taxon>Pteriomorphia</taxon>
        <taxon>Mytilida</taxon>
        <taxon>Mytiloidea</taxon>
        <taxon>Mytilidae</taxon>
        <taxon>Mytilinae</taxon>
        <taxon>Mytilus</taxon>
    </lineage>
</organism>
<dbReference type="PANTHER" id="PTHR22923">
    <property type="entry name" value="CEREBELLIN-RELATED"/>
    <property type="match status" value="1"/>
</dbReference>
<accession>A0A8B6FLG9</accession>
<feature type="chain" id="PRO_5032888406" description="C1q domain-containing protein" evidence="5">
    <location>
        <begin position="19"/>
        <end position="326"/>
    </location>
</feature>
<feature type="signal peptide" evidence="5">
    <location>
        <begin position="1"/>
        <end position="18"/>
    </location>
</feature>
<dbReference type="PRINTS" id="PR00007">
    <property type="entry name" value="COMPLEMNTC1Q"/>
</dbReference>